<evidence type="ECO:0000313" key="9">
    <source>
        <dbReference type="EMBL" id="SDQ35125.1"/>
    </source>
</evidence>
<dbReference type="InterPro" id="IPR002397">
    <property type="entry name" value="Cyt_P450_B"/>
</dbReference>
<evidence type="ECO:0000256" key="7">
    <source>
        <dbReference type="ARBA" id="ARBA00023033"/>
    </source>
</evidence>
<evidence type="ECO:0000256" key="1">
    <source>
        <dbReference type="ARBA" id="ARBA00001971"/>
    </source>
</evidence>
<dbReference type="GO" id="GO:0016705">
    <property type="term" value="F:oxidoreductase activity, acting on paired donors, with incorporation or reduction of molecular oxygen"/>
    <property type="evidence" value="ECO:0007669"/>
    <property type="project" value="InterPro"/>
</dbReference>
<evidence type="ECO:0000256" key="5">
    <source>
        <dbReference type="ARBA" id="ARBA00023002"/>
    </source>
</evidence>
<reference evidence="11" key="1">
    <citation type="submission" date="2016-10" db="EMBL/GenBank/DDBJ databases">
        <authorList>
            <person name="Varghese N."/>
            <person name="Submissions S."/>
        </authorList>
    </citation>
    <scope>NUCLEOTIDE SEQUENCE [LARGE SCALE GENOMIC DNA]</scope>
    <source>
        <strain evidence="11">DSM 44142</strain>
    </source>
</reference>
<dbReference type="InterPro" id="IPR001128">
    <property type="entry name" value="Cyt_P450"/>
</dbReference>
<dbReference type="PROSITE" id="PS00086">
    <property type="entry name" value="CYTOCHROME_P450"/>
    <property type="match status" value="1"/>
</dbReference>
<evidence type="ECO:0000256" key="8">
    <source>
        <dbReference type="RuleBase" id="RU000461"/>
    </source>
</evidence>
<protein>
    <submittedName>
        <fullName evidence="10">Cytochrome P450</fullName>
    </submittedName>
</protein>
<dbReference type="OrthoDB" id="502624at2"/>
<dbReference type="AlphaFoldDB" id="A0A1H1AG07"/>
<dbReference type="GO" id="GO:0004497">
    <property type="term" value="F:monooxygenase activity"/>
    <property type="evidence" value="ECO:0007669"/>
    <property type="project" value="UniProtKB-KW"/>
</dbReference>
<dbReference type="FunFam" id="1.10.630.10:FF:000018">
    <property type="entry name" value="Cytochrome P450 monooxygenase"/>
    <property type="match status" value="1"/>
</dbReference>
<dbReference type="GO" id="GO:0005506">
    <property type="term" value="F:iron ion binding"/>
    <property type="evidence" value="ECO:0007669"/>
    <property type="project" value="InterPro"/>
</dbReference>
<keyword evidence="6 8" id="KW-0408">Iron</keyword>
<reference evidence="10" key="2">
    <citation type="submission" date="2016-10" db="EMBL/GenBank/DDBJ databases">
        <authorList>
            <person name="de Groot N.N."/>
        </authorList>
    </citation>
    <scope>NUCLEOTIDE SEQUENCE [LARGE SCALE GENOMIC DNA]</scope>
    <source>
        <strain evidence="10">DSM 44142</strain>
    </source>
</reference>
<dbReference type="InterPro" id="IPR036396">
    <property type="entry name" value="Cyt_P450_sf"/>
</dbReference>
<dbReference type="PRINTS" id="PR00359">
    <property type="entry name" value="BP450"/>
</dbReference>
<comment type="cofactor">
    <cofactor evidence="1">
        <name>heme</name>
        <dbReference type="ChEBI" id="CHEBI:30413"/>
    </cofactor>
</comment>
<evidence type="ECO:0000256" key="6">
    <source>
        <dbReference type="ARBA" id="ARBA00023004"/>
    </source>
</evidence>
<keyword evidence="11" id="KW-1185">Reference proteome</keyword>
<dbReference type="SUPFAM" id="SSF48264">
    <property type="entry name" value="Cytochrome P450"/>
    <property type="match status" value="1"/>
</dbReference>
<gene>
    <name evidence="9" type="ORF">SAMN04489765_0067</name>
    <name evidence="10" type="ORF">SAMN04489765_0206</name>
</gene>
<dbReference type="Gene3D" id="1.10.630.10">
    <property type="entry name" value="Cytochrome P450"/>
    <property type="match status" value="1"/>
</dbReference>
<evidence type="ECO:0000256" key="2">
    <source>
        <dbReference type="ARBA" id="ARBA00010617"/>
    </source>
</evidence>
<dbReference type="InterPro" id="IPR017972">
    <property type="entry name" value="Cyt_P450_CS"/>
</dbReference>
<name>A0A1H1AG07_9ACTN</name>
<dbReference type="GeneID" id="300996127"/>
<evidence type="ECO:0000256" key="3">
    <source>
        <dbReference type="ARBA" id="ARBA00022617"/>
    </source>
</evidence>
<dbReference type="STRING" id="47312.SAMN04489765_0067"/>
<evidence type="ECO:0000256" key="4">
    <source>
        <dbReference type="ARBA" id="ARBA00022723"/>
    </source>
</evidence>
<organism evidence="10 11">
    <name type="scientific">Tsukamurella pulmonis</name>
    <dbReference type="NCBI Taxonomy" id="47312"/>
    <lineage>
        <taxon>Bacteria</taxon>
        <taxon>Bacillati</taxon>
        <taxon>Actinomycetota</taxon>
        <taxon>Actinomycetes</taxon>
        <taxon>Mycobacteriales</taxon>
        <taxon>Tsukamurellaceae</taxon>
        <taxon>Tsukamurella</taxon>
    </lineage>
</organism>
<keyword evidence="5 8" id="KW-0560">Oxidoreductase</keyword>
<evidence type="ECO:0000313" key="11">
    <source>
        <dbReference type="Proteomes" id="UP000183053"/>
    </source>
</evidence>
<proteinExistence type="inferred from homology"/>
<dbReference type="Pfam" id="PF00067">
    <property type="entry name" value="p450"/>
    <property type="match status" value="1"/>
</dbReference>
<dbReference type="EMBL" id="FNLF01000002">
    <property type="protein sequence ID" value="SDQ38622.1"/>
    <property type="molecule type" value="Genomic_DNA"/>
</dbReference>
<dbReference type="PANTHER" id="PTHR46696">
    <property type="entry name" value="P450, PUTATIVE (EUROFUNG)-RELATED"/>
    <property type="match status" value="1"/>
</dbReference>
<dbReference type="RefSeq" id="WP_068526271.1">
    <property type="nucleotide sequence ID" value="NZ_FNLF01000002.1"/>
</dbReference>
<keyword evidence="4 8" id="KW-0479">Metal-binding</keyword>
<sequence>MSISTALADKAQSMIPIDLQIRGAHVYDKARRIVTRTDGKKIFTETPIPPVEEVELTDIDLSNPFLYRQGRWRSYFERVRNEAPVHFQPRSPFGPFWSVTRHADIIAVDKNHDAFSAEPFIIIGRPPRFMDIAMFIAMDPPRHDKQRAAVQGVVAPKNLREMEGLIRSRVREVLDELPLDEPFDWVQTVSVELTARMLATLLDYPYEQRHKLVQWSDLATSMEQANGGPSDNDKVFREMVAMAQGLSALWRDKAARTAAGEEPGFDLITMLQSNEDTKDLLDDSPMEFLGNLVLLIVGGNDTTRNSMSGGVLALNEYPDQFEKLKANPDLIPNAVSEIIRWQTPLAYMRRVAKKDVMLNGQFIRKGDKVVMWYASGNRDERVFDRPDELIIDRSNARNHIAFGFGVHRCMGNRLAELQLRILWEELLERFDDIAVVGDPEYVQSNFVRGISKMMVRLTPKQET</sequence>
<dbReference type="EMBL" id="FNLF01000002">
    <property type="protein sequence ID" value="SDQ35125.1"/>
    <property type="molecule type" value="Genomic_DNA"/>
</dbReference>
<comment type="similarity">
    <text evidence="2 8">Belongs to the cytochrome P450 family.</text>
</comment>
<dbReference type="GO" id="GO:0020037">
    <property type="term" value="F:heme binding"/>
    <property type="evidence" value="ECO:0007669"/>
    <property type="project" value="InterPro"/>
</dbReference>
<keyword evidence="7 8" id="KW-0503">Monooxygenase</keyword>
<keyword evidence="3 8" id="KW-0349">Heme</keyword>
<dbReference type="PANTHER" id="PTHR46696:SF1">
    <property type="entry name" value="CYTOCHROME P450 YJIB-RELATED"/>
    <property type="match status" value="1"/>
</dbReference>
<dbReference type="Proteomes" id="UP000183053">
    <property type="component" value="Unassembled WGS sequence"/>
</dbReference>
<accession>A0A1H1AG07</accession>
<evidence type="ECO:0000313" key="10">
    <source>
        <dbReference type="EMBL" id="SDQ38622.1"/>
    </source>
</evidence>
<dbReference type="CDD" id="cd11033">
    <property type="entry name" value="CYP142-like"/>
    <property type="match status" value="1"/>
</dbReference>